<dbReference type="Pfam" id="PF12796">
    <property type="entry name" value="Ank_2"/>
    <property type="match status" value="1"/>
</dbReference>
<feature type="compositionally biased region" description="Polar residues" evidence="9">
    <location>
        <begin position="613"/>
        <end position="622"/>
    </location>
</feature>
<feature type="compositionally biased region" description="Polar residues" evidence="9">
    <location>
        <begin position="820"/>
        <end position="845"/>
    </location>
</feature>
<gene>
    <name evidence="11" type="ORF">KUDE01_010969</name>
</gene>
<sequence length="1358" mass="146152">MLITVFQENSQLTDSATPEACCVKETPMQVDPTLMNVGDGGTVSREISAPNKASASMVGNPPQTLPPEFRGDVTLSQQNKTTPTTDCKTAKACLDTSNYNHSPELSPPQQPNNAPTSGSEKKADKRAEAPKLKADGAGVFPSPHRLSGVKLGREDSLNPCHSNVTSSKKSQPQTQSVQSVPPGFQCSTMFKQVQPVAFLPSTNFPSPLCKITLPPALGQIAALREATSNQFQKEIQPQSSGVAGTPLMRTYPFPFSVGRTPVAEKKVGTLSSKLKSNHSSTKNAKSVGEHKSLAAVVASPAIALPLQHPSLTPAAPTLYTLSPTAAICCGSALASITSQSRLLNHVEKGNSIDKTTMGSLKMTPPSASEDHTACSVEPRDVPEPKPAWSKGSSQDSIKNIPGTYVGVASPILASTLRGKDGKGAFADEFPSFAKQEFISIIDQGEHLASVGKKPSCMMKGNQHAHSTKHVKNTSTAITKNCPSKGALTTALSSSTSAQTPQKAGKTAVPFSNTVVSPAWQQPTPLPHQPSSAQRKITQGSPKTKGTTASERSKFQGAHHSPSKPEDDKWERMKSPLSNLVSIVKQQTLETTAPTGDSTQAIKRHEKANATECLDNNTELNSSKGEHVGLQAKQSPSKPAGKSHLFGSKASTNGNRMESKLAQVLEGEMLKRESGASDSAPRAKLEGMVASILTGQCAAGGDKFEKKTNGTKEESPTKAKSSAAKQKKTSPKKPEKEKAATDSSKKAAAKKKQDAKITPSKVSCQKKQKKQCAPVLELSLSAGKLSPPSKEPTPRDKISPNKADPPARDKPVTDSGGGVQSVETPVSLNRSAVSSKESDSTGSSFTRLRRGRRRADEARLDLWGFATPSPPPPTNASSPEFPVTTCDSRATRPPSERKAPLQPPARENPQADQCPSPTANSPEPPPRKPSFTRSGSIRYQESEVSPEGNDKPAGKRKFKSKHLGDDEQKIKTKRSSLGKRAASLPLEDDGADVKRTESPPPTPKSLPLSPSTKKGSSGRISGSESPPKKPVPPEVRRLIVNKNAGETLLQRAARLGYQDVVQYCLEKDIREVNRRDNAGYTALHEASSRGWTQIVQMLLKHGADVNCSAQDGTRPLHDAVASDNLPIVWLLLNHGADPTLATYSGHTPVKLAHSPSMKTFLTEYFTDLEGRKEPDSSLPWDFFSSSLFETEQEPCWDFLLSEEHQDLEEEAPGKTDPDSDKDCLVFEFSSEPLLPCYHVQVSLTQGFCNWFLLTDVLKRMKMSARIFRARYPQLEVVNLSRTELSKQVSISQVSAALASPQKGKNKDKEEEEKEEEDEGLVDLVRCVPELQRLLGSSLHILTEDEEQETLIDTGKHGSR</sequence>
<dbReference type="InterPro" id="IPR038227">
    <property type="entry name" value="PUFD_som_sf"/>
</dbReference>
<reference evidence="11" key="1">
    <citation type="submission" date="2023-04" db="EMBL/GenBank/DDBJ databases">
        <title>Chromosome-level genome of Chaenocephalus aceratus.</title>
        <authorList>
            <person name="Park H."/>
        </authorList>
    </citation>
    <scope>NUCLEOTIDE SEQUENCE</scope>
    <source>
        <strain evidence="11">DE</strain>
        <tissue evidence="11">Muscle</tissue>
    </source>
</reference>
<dbReference type="InterPro" id="IPR032365">
    <property type="entry name" value="PUFD"/>
</dbReference>
<keyword evidence="3" id="KW-0597">Phosphoprotein</keyword>
<feature type="region of interest" description="Disordered" evidence="9">
    <location>
        <begin position="516"/>
        <end position="571"/>
    </location>
</feature>
<feature type="region of interest" description="Disordered" evidence="9">
    <location>
        <begin position="1297"/>
        <end position="1318"/>
    </location>
</feature>
<evidence type="ECO:0000256" key="2">
    <source>
        <dbReference type="ARBA" id="ARBA00022499"/>
    </source>
</evidence>
<dbReference type="Pfam" id="PF16553">
    <property type="entry name" value="PUFD"/>
    <property type="match status" value="1"/>
</dbReference>
<dbReference type="GO" id="GO:0003714">
    <property type="term" value="F:transcription corepressor activity"/>
    <property type="evidence" value="ECO:0007669"/>
    <property type="project" value="TreeGrafter"/>
</dbReference>
<feature type="compositionally biased region" description="Polar residues" evidence="9">
    <location>
        <begin position="930"/>
        <end position="942"/>
    </location>
</feature>
<feature type="compositionally biased region" description="Low complexity" evidence="9">
    <location>
        <begin position="164"/>
        <end position="180"/>
    </location>
</feature>
<keyword evidence="12" id="KW-1185">Reference proteome</keyword>
<dbReference type="PRINTS" id="PR01415">
    <property type="entry name" value="ANKYRIN"/>
</dbReference>
<feature type="region of interest" description="Disordered" evidence="9">
    <location>
        <begin position="587"/>
        <end position="655"/>
    </location>
</feature>
<evidence type="ECO:0000256" key="5">
    <source>
        <dbReference type="ARBA" id="ARBA00022843"/>
    </source>
</evidence>
<dbReference type="FunFam" id="1.25.40.20:FF:000032">
    <property type="entry name" value="BCL-6 corepressor isoform X1"/>
    <property type="match status" value="1"/>
</dbReference>
<dbReference type="PROSITE" id="PS50088">
    <property type="entry name" value="ANK_REPEAT"/>
    <property type="match status" value="2"/>
</dbReference>
<comment type="caution">
    <text evidence="11">The sequence shown here is derived from an EMBL/GenBank/DDBJ whole genome shotgun (WGS) entry which is preliminary data.</text>
</comment>
<evidence type="ECO:0000256" key="6">
    <source>
        <dbReference type="ARBA" id="ARBA00023242"/>
    </source>
</evidence>
<dbReference type="PANTHER" id="PTHR24117">
    <property type="entry name" value="AGAP007537-PB"/>
    <property type="match status" value="1"/>
</dbReference>
<feature type="compositionally biased region" description="Basic and acidic residues" evidence="9">
    <location>
        <begin position="731"/>
        <end position="754"/>
    </location>
</feature>
<feature type="compositionally biased region" description="Polar residues" evidence="9">
    <location>
        <begin position="516"/>
        <end position="549"/>
    </location>
</feature>
<evidence type="ECO:0000256" key="3">
    <source>
        <dbReference type="ARBA" id="ARBA00022553"/>
    </source>
</evidence>
<feature type="compositionally biased region" description="Basic and acidic residues" evidence="9">
    <location>
        <begin position="562"/>
        <end position="571"/>
    </location>
</feature>
<dbReference type="SMART" id="SM00248">
    <property type="entry name" value="ANK"/>
    <property type="match status" value="3"/>
</dbReference>
<feature type="compositionally biased region" description="Basic and acidic residues" evidence="9">
    <location>
        <begin position="791"/>
        <end position="811"/>
    </location>
</feature>
<feature type="region of interest" description="Disordered" evidence="9">
    <location>
        <begin position="354"/>
        <end position="395"/>
    </location>
</feature>
<dbReference type="Gene3D" id="1.25.40.20">
    <property type="entry name" value="Ankyrin repeat-containing domain"/>
    <property type="match status" value="1"/>
</dbReference>
<keyword evidence="6" id="KW-0539">Nucleus</keyword>
<evidence type="ECO:0000313" key="11">
    <source>
        <dbReference type="EMBL" id="KAK1903782.1"/>
    </source>
</evidence>
<feature type="compositionally biased region" description="Polar residues" evidence="9">
    <location>
        <begin position="587"/>
        <end position="600"/>
    </location>
</feature>
<accession>A0AAD9CM41</accession>
<protein>
    <submittedName>
        <fullName evidence="11">BCL-6 corepressor-like protein 1</fullName>
    </submittedName>
</protein>
<evidence type="ECO:0000256" key="1">
    <source>
        <dbReference type="ARBA" id="ARBA00004123"/>
    </source>
</evidence>
<dbReference type="EMBL" id="JASDAP010000004">
    <property type="protein sequence ID" value="KAK1903782.1"/>
    <property type="molecule type" value="Genomic_DNA"/>
</dbReference>
<feature type="region of interest" description="Disordered" evidence="9">
    <location>
        <begin position="695"/>
        <end position="1033"/>
    </location>
</feature>
<proteinExistence type="inferred from homology"/>
<keyword evidence="2" id="KW-1017">Isopeptide bond</keyword>
<feature type="compositionally biased region" description="Basic and acidic residues" evidence="9">
    <location>
        <begin position="119"/>
        <end position="134"/>
    </location>
</feature>
<dbReference type="PROSITE" id="PS50297">
    <property type="entry name" value="ANK_REP_REGION"/>
    <property type="match status" value="2"/>
</dbReference>
<evidence type="ECO:0000259" key="10">
    <source>
        <dbReference type="Pfam" id="PF16553"/>
    </source>
</evidence>
<feature type="repeat" description="ANK" evidence="8">
    <location>
        <begin position="1077"/>
        <end position="1109"/>
    </location>
</feature>
<dbReference type="Proteomes" id="UP001228049">
    <property type="component" value="Unassembled WGS sequence"/>
</dbReference>
<dbReference type="Gene3D" id="3.10.260.40">
    <property type="entry name" value="BCL-6 corepressor, PCGF1 binding domain"/>
    <property type="match status" value="1"/>
</dbReference>
<feature type="domain" description="BCL-6 corepressor PCGF1 binding" evidence="10">
    <location>
        <begin position="1220"/>
        <end position="1342"/>
    </location>
</feature>
<feature type="region of interest" description="Disordered" evidence="9">
    <location>
        <begin position="50"/>
        <end position="180"/>
    </location>
</feature>
<dbReference type="PANTHER" id="PTHR24117:SF6">
    <property type="entry name" value="BCL-6 COREPRESSOR-LIKE PROTEIN 1"/>
    <property type="match status" value="1"/>
</dbReference>
<evidence type="ECO:0000256" key="7">
    <source>
        <dbReference type="ARBA" id="ARBA00034703"/>
    </source>
</evidence>
<organism evidence="11 12">
    <name type="scientific">Dissostichus eleginoides</name>
    <name type="common">Patagonian toothfish</name>
    <name type="synonym">Dissostichus amissus</name>
    <dbReference type="NCBI Taxonomy" id="100907"/>
    <lineage>
        <taxon>Eukaryota</taxon>
        <taxon>Metazoa</taxon>
        <taxon>Chordata</taxon>
        <taxon>Craniata</taxon>
        <taxon>Vertebrata</taxon>
        <taxon>Euteleostomi</taxon>
        <taxon>Actinopterygii</taxon>
        <taxon>Neopterygii</taxon>
        <taxon>Teleostei</taxon>
        <taxon>Neoteleostei</taxon>
        <taxon>Acanthomorphata</taxon>
        <taxon>Eupercaria</taxon>
        <taxon>Perciformes</taxon>
        <taxon>Notothenioidei</taxon>
        <taxon>Nototheniidae</taxon>
        <taxon>Dissostichus</taxon>
    </lineage>
</organism>
<keyword evidence="5" id="KW-0832">Ubl conjugation</keyword>
<dbReference type="SUPFAM" id="SSF48403">
    <property type="entry name" value="Ankyrin repeat"/>
    <property type="match status" value="1"/>
</dbReference>
<feature type="repeat" description="ANK" evidence="8">
    <location>
        <begin position="1110"/>
        <end position="1142"/>
    </location>
</feature>
<evidence type="ECO:0000256" key="9">
    <source>
        <dbReference type="SAM" id="MobiDB-lite"/>
    </source>
</evidence>
<name>A0AAD9CM41_DISEL</name>
<feature type="compositionally biased region" description="Polar residues" evidence="9">
    <location>
        <begin position="74"/>
        <end position="87"/>
    </location>
</feature>
<comment type="similarity">
    <text evidence="7">Belongs to the BCOR family.</text>
</comment>
<evidence type="ECO:0000256" key="8">
    <source>
        <dbReference type="PROSITE-ProRule" id="PRU00023"/>
    </source>
</evidence>
<feature type="compositionally biased region" description="Low complexity" evidence="9">
    <location>
        <begin position="1004"/>
        <end position="1017"/>
    </location>
</feature>
<feature type="compositionally biased region" description="Basic and acidic residues" evidence="9">
    <location>
        <begin position="368"/>
        <end position="383"/>
    </location>
</feature>
<feature type="compositionally biased region" description="Acidic residues" evidence="9">
    <location>
        <begin position="1308"/>
        <end position="1318"/>
    </location>
</feature>
<dbReference type="InterPro" id="IPR036770">
    <property type="entry name" value="Ankyrin_rpt-contain_sf"/>
</dbReference>
<feature type="compositionally biased region" description="Basic and acidic residues" evidence="9">
    <location>
        <begin position="701"/>
        <end position="716"/>
    </location>
</feature>
<dbReference type="GO" id="GO:0005634">
    <property type="term" value="C:nucleus"/>
    <property type="evidence" value="ECO:0007669"/>
    <property type="project" value="UniProtKB-SubCell"/>
</dbReference>
<comment type="subcellular location">
    <subcellularLocation>
        <location evidence="1">Nucleus</location>
    </subcellularLocation>
</comment>
<dbReference type="InterPro" id="IPR047144">
    <property type="entry name" value="BCOR-like"/>
</dbReference>
<evidence type="ECO:0000313" key="12">
    <source>
        <dbReference type="Proteomes" id="UP001228049"/>
    </source>
</evidence>
<dbReference type="InterPro" id="IPR002110">
    <property type="entry name" value="Ankyrin_rpt"/>
</dbReference>
<evidence type="ECO:0000256" key="4">
    <source>
        <dbReference type="ARBA" id="ARBA00022737"/>
    </source>
</evidence>
<keyword evidence="4" id="KW-0677">Repeat</keyword>
<keyword evidence="8" id="KW-0040">ANK repeat</keyword>
<dbReference type="GO" id="GO:0000122">
    <property type="term" value="P:negative regulation of transcription by RNA polymerase II"/>
    <property type="evidence" value="ECO:0007669"/>
    <property type="project" value="TreeGrafter"/>
</dbReference>